<comment type="caution">
    <text evidence="15">The sequence shown here is derived from an EMBL/GenBank/DDBJ whole genome shotgun (WGS) entry which is preliminary data.</text>
</comment>
<dbReference type="CDD" id="cd16348">
    <property type="entry name" value="VOC_YdcJ_like"/>
    <property type="match status" value="1"/>
</dbReference>
<dbReference type="SUPFAM" id="SSF54373">
    <property type="entry name" value="FAD-linked reductases, C-terminal domain"/>
    <property type="match status" value="1"/>
</dbReference>
<evidence type="ECO:0000256" key="2">
    <source>
        <dbReference type="ARBA" id="ARBA00004196"/>
    </source>
</evidence>
<feature type="domain" description="Glucose-methanol-choline oxidoreductase N-terminal" evidence="13">
    <location>
        <begin position="482"/>
        <end position="652"/>
    </location>
</feature>
<dbReference type="GO" id="GO:0005737">
    <property type="term" value="C:cytoplasm"/>
    <property type="evidence" value="ECO:0007669"/>
    <property type="project" value="UniProtKB-SubCell"/>
</dbReference>
<dbReference type="PANTHER" id="PTHR39479">
    <property type="match status" value="1"/>
</dbReference>
<evidence type="ECO:0000256" key="9">
    <source>
        <dbReference type="ARBA" id="ARBA00035013"/>
    </source>
</evidence>
<protein>
    <recommendedName>
        <fullName evidence="11">2-oxoadipate dioxygenase/decarboxylase</fullName>
        <ecNumber evidence="10">1.13.11.93</ecNumber>
    </recommendedName>
    <alternativeName>
        <fullName evidence="12">2-hydroxyglutarate synthase</fullName>
    </alternativeName>
</protein>
<dbReference type="PANTHER" id="PTHR39479:SF2">
    <property type="entry name" value="2-OXOADIPATE DIOXYGENASE_DECARBOXYLASE"/>
    <property type="match status" value="1"/>
</dbReference>
<dbReference type="InterPro" id="IPR000172">
    <property type="entry name" value="GMC_OxRdtase_N"/>
</dbReference>
<dbReference type="InterPro" id="IPR007867">
    <property type="entry name" value="GMC_OxRtase_C"/>
</dbReference>
<gene>
    <name evidence="15" type="ORF">PEX2_020800</name>
</gene>
<evidence type="ECO:0000256" key="3">
    <source>
        <dbReference type="ARBA" id="ARBA00004496"/>
    </source>
</evidence>
<evidence type="ECO:0000256" key="6">
    <source>
        <dbReference type="ARBA" id="ARBA00022964"/>
    </source>
</evidence>
<evidence type="ECO:0000256" key="12">
    <source>
        <dbReference type="ARBA" id="ARBA00035045"/>
    </source>
</evidence>
<comment type="cofactor">
    <cofactor evidence="1">
        <name>Fe(2+)</name>
        <dbReference type="ChEBI" id="CHEBI:29033"/>
    </cofactor>
</comment>
<dbReference type="STRING" id="27334.A0A0A2JSM3"/>
<dbReference type="Gene3D" id="3.10.180.80">
    <property type="entry name" value="Uncharacterised protein PF07063, DUF1338"/>
    <property type="match status" value="1"/>
</dbReference>
<evidence type="ECO:0000256" key="1">
    <source>
        <dbReference type="ARBA" id="ARBA00001954"/>
    </source>
</evidence>
<dbReference type="Proteomes" id="UP000030143">
    <property type="component" value="Unassembled WGS sequence"/>
</dbReference>
<evidence type="ECO:0000256" key="11">
    <source>
        <dbReference type="ARBA" id="ARBA00035034"/>
    </source>
</evidence>
<dbReference type="OrthoDB" id="8300246at2759"/>
<evidence type="ECO:0000256" key="5">
    <source>
        <dbReference type="ARBA" id="ARBA00022490"/>
    </source>
</evidence>
<dbReference type="EC" id="1.13.11.93" evidence="10"/>
<dbReference type="Pfam" id="PF00732">
    <property type="entry name" value="GMC_oxred_N"/>
    <property type="match status" value="1"/>
</dbReference>
<dbReference type="Gene3D" id="3.50.50.60">
    <property type="entry name" value="FAD/NAD(P)-binding domain"/>
    <property type="match status" value="1"/>
</dbReference>
<reference evidence="15 16" key="1">
    <citation type="journal article" date="2015" name="Mol. Plant Microbe Interact.">
        <title>Genome, transcriptome, and functional analyses of Penicillium expansum provide new insights into secondary metabolism and pathogenicity.</title>
        <authorList>
            <person name="Ballester A.R."/>
            <person name="Marcet-Houben M."/>
            <person name="Levin E."/>
            <person name="Sela N."/>
            <person name="Selma-Lazaro C."/>
            <person name="Carmona L."/>
            <person name="Wisniewski M."/>
            <person name="Droby S."/>
            <person name="Gonzalez-Candelas L."/>
            <person name="Gabaldon T."/>
        </authorList>
    </citation>
    <scope>NUCLEOTIDE SEQUENCE [LARGE SCALE GENOMIC DNA]</scope>
    <source>
        <strain evidence="15 16">MD-8</strain>
    </source>
</reference>
<dbReference type="Pfam" id="PF05199">
    <property type="entry name" value="GMC_oxred_C"/>
    <property type="match status" value="1"/>
</dbReference>
<dbReference type="GeneID" id="27674774"/>
<evidence type="ECO:0000259" key="13">
    <source>
        <dbReference type="Pfam" id="PF00732"/>
    </source>
</evidence>
<dbReference type="InterPro" id="IPR036188">
    <property type="entry name" value="FAD/NAD-bd_sf"/>
</dbReference>
<dbReference type="RefSeq" id="XP_016599294.1">
    <property type="nucleotide sequence ID" value="XM_016739355.1"/>
</dbReference>
<keyword evidence="8" id="KW-0408">Iron</keyword>
<dbReference type="GO" id="GO:0050660">
    <property type="term" value="F:flavin adenine dinucleotide binding"/>
    <property type="evidence" value="ECO:0007669"/>
    <property type="project" value="InterPro"/>
</dbReference>
<accession>A0A0A2JSM3</accession>
<dbReference type="InterPro" id="IPR009770">
    <property type="entry name" value="HGLS"/>
</dbReference>
<dbReference type="SUPFAM" id="SSF51905">
    <property type="entry name" value="FAD/NAD(P)-binding domain"/>
    <property type="match status" value="1"/>
</dbReference>
<keyword evidence="7" id="KW-0560">Oxidoreductase</keyword>
<dbReference type="AlphaFoldDB" id="A0A0A2JSM3"/>
<feature type="domain" description="Glucose-methanol-choline oxidoreductase C-terminal" evidence="14">
    <location>
        <begin position="744"/>
        <end position="880"/>
    </location>
</feature>
<evidence type="ECO:0000313" key="16">
    <source>
        <dbReference type="Proteomes" id="UP000030143"/>
    </source>
</evidence>
<keyword evidence="16" id="KW-1185">Reference proteome</keyword>
<evidence type="ECO:0000256" key="7">
    <source>
        <dbReference type="ARBA" id="ARBA00023002"/>
    </source>
</evidence>
<evidence type="ECO:0000256" key="8">
    <source>
        <dbReference type="ARBA" id="ARBA00023004"/>
    </source>
</evidence>
<dbReference type="SMART" id="SM01150">
    <property type="entry name" value="DUF1338"/>
    <property type="match status" value="1"/>
</dbReference>
<evidence type="ECO:0000313" key="15">
    <source>
        <dbReference type="EMBL" id="KGO57638.1"/>
    </source>
</evidence>
<evidence type="ECO:0000259" key="14">
    <source>
        <dbReference type="Pfam" id="PF05199"/>
    </source>
</evidence>
<dbReference type="Pfam" id="PF07063">
    <property type="entry name" value="HGLS"/>
    <property type="match status" value="1"/>
</dbReference>
<dbReference type="VEuPathDB" id="FungiDB:PEXP_055060"/>
<comment type="subcellular location">
    <subcellularLocation>
        <location evidence="2">Cell envelope</location>
    </subcellularLocation>
    <subcellularLocation>
        <location evidence="3">Cytoplasm</location>
    </subcellularLocation>
</comment>
<comment type="similarity">
    <text evidence="9">Belongs to the 2-oxoadipate dioxygenase/decarboxylase family.</text>
</comment>
<keyword evidence="6" id="KW-0223">Dioxygenase</keyword>
<dbReference type="GO" id="GO:0051213">
    <property type="term" value="F:dioxygenase activity"/>
    <property type="evidence" value="ECO:0007669"/>
    <property type="project" value="UniProtKB-KW"/>
</dbReference>
<sequence>MAFDQDNLRSRFCHALSEMYKSEVPLYGDLIDVVWEADAKTVQNSQNIEGDRVINPDDILPARHRVERHGAIRLGTAHELATVRRMFAVMGMHPVGYYDLSVAGFPMHATAFRPNTQEALEKNPFRVFTTVLRMELLTERTRELAQKALEQRNIFTPRLLALLDIAESQGFLTPDQCTELISNGLETFRWHSKATVTLQEYEHLKAEHPLIADIVSFPSSHINHLTPRTIDIDLVQQLMLDHGMPAKDRIEGPPKRLCPILLRQTSFKALEETVYFRDPSGSYVKGSHTARFGEVEQRGYALTREGRQLYDQILERVNAEAAKNGLKGKAYDTLLEERFKEFPDSLSDLHDQRLGYFTYRLTPLGDQLINERVELSEEQLPPVSLQDLLNKEILSYEAITYEDFLPLSAGGIFNSNLGGVSQSKQLIMGADSDLDGFQRLLGACVADEFHLYAEMQRKSLEVCRQKLRALHSNSTSSQTLYAFNPTDRPLEVSFSNAVHALGTWCQKASVSLGMRQIDGFNIGGLLGSVFATFTIDPQNTHRSSFESGFIQAVLDKGVGPTVYKSTMAQKILFDDDNKRVTGVQVSTEGTFGTRPVNFTLHARNRVILSASAFQSPQPLMISAIGPCGNLRSLGISCVKDLPGVGQNMQGHPISRATHRVSVLTASASANKCNYSSTCWEKLPDPFRLNLTRKFRLALSSFPFDWPELEWLPISAFNGYNLNKVIANAEDGHQYAPLSGSLTAPLSRGSLRLAGPGMKTPPLIDPQWFVDPTDMNLAIQAFKRQRQIWAELAKLGVAEQEEYFPGFDVSTDAQILKFIHQSMSTIYQASATCYMGRENDTMAVIDNHANVYGVQGLNVVDASSFPFLPRGHPRSVVYAFAEKIAGEILSFVE</sequence>
<keyword evidence="5" id="KW-0963">Cytoplasm</keyword>
<dbReference type="HOGENOM" id="CLU_005649_0_0_1"/>
<organism evidence="15 16">
    <name type="scientific">Penicillium expansum</name>
    <name type="common">Blue mold rot fungus</name>
    <dbReference type="NCBI Taxonomy" id="27334"/>
    <lineage>
        <taxon>Eukaryota</taxon>
        <taxon>Fungi</taxon>
        <taxon>Dikarya</taxon>
        <taxon>Ascomycota</taxon>
        <taxon>Pezizomycotina</taxon>
        <taxon>Eurotiomycetes</taxon>
        <taxon>Eurotiomycetidae</taxon>
        <taxon>Eurotiales</taxon>
        <taxon>Aspergillaceae</taxon>
        <taxon>Penicillium</taxon>
    </lineage>
</organism>
<dbReference type="InterPro" id="IPR047869">
    <property type="entry name" value="YdcJ_bac-like"/>
</dbReference>
<dbReference type="GO" id="GO:0016614">
    <property type="term" value="F:oxidoreductase activity, acting on CH-OH group of donors"/>
    <property type="evidence" value="ECO:0007669"/>
    <property type="project" value="InterPro"/>
</dbReference>
<name>A0A0A2JSM3_PENEN</name>
<evidence type="ECO:0000256" key="4">
    <source>
        <dbReference type="ARBA" id="ARBA00010790"/>
    </source>
</evidence>
<dbReference type="Gene3D" id="3.30.410.40">
    <property type="match status" value="1"/>
</dbReference>
<evidence type="ECO:0000256" key="10">
    <source>
        <dbReference type="ARBA" id="ARBA00035023"/>
    </source>
</evidence>
<dbReference type="PhylomeDB" id="A0A0A2JSM3"/>
<dbReference type="EMBL" id="JQFZ01000139">
    <property type="protein sequence ID" value="KGO57638.1"/>
    <property type="molecule type" value="Genomic_DNA"/>
</dbReference>
<comment type="similarity">
    <text evidence="4">Belongs to the GMC oxidoreductase family.</text>
</comment>
<proteinExistence type="inferred from homology"/>